<evidence type="ECO:0000259" key="1">
    <source>
        <dbReference type="Pfam" id="PF01857"/>
    </source>
</evidence>
<dbReference type="AlphaFoldDB" id="A0A1S3DMW4"/>
<protein>
    <submittedName>
        <fullName evidence="3">Retinoblastoma-associated protein-like</fullName>
    </submittedName>
</protein>
<dbReference type="GeneID" id="103521421"/>
<dbReference type="Proteomes" id="UP000079169">
    <property type="component" value="Unplaced"/>
</dbReference>
<evidence type="ECO:0000313" key="3">
    <source>
        <dbReference type="RefSeq" id="XP_008484755.1"/>
    </source>
</evidence>
<dbReference type="Pfam" id="PF01857">
    <property type="entry name" value="RB_B"/>
    <property type="match status" value="1"/>
</dbReference>
<feature type="domain" description="Retinoblastoma-associated protein B-box" evidence="1">
    <location>
        <begin position="1"/>
        <end position="61"/>
    </location>
</feature>
<keyword evidence="2" id="KW-1185">Reference proteome</keyword>
<evidence type="ECO:0000313" key="2">
    <source>
        <dbReference type="Proteomes" id="UP000079169"/>
    </source>
</evidence>
<name>A0A1S3DMW4_DIACI</name>
<dbReference type="PaxDb" id="121845-A0A1S3DMW4"/>
<reference evidence="3" key="1">
    <citation type="submission" date="2025-08" db="UniProtKB">
        <authorList>
            <consortium name="RefSeq"/>
        </authorList>
    </citation>
    <scope>IDENTIFICATION</scope>
</reference>
<dbReference type="RefSeq" id="XP_008484755.1">
    <property type="nucleotide sequence ID" value="XM_008486533.2"/>
</dbReference>
<proteinExistence type="predicted"/>
<dbReference type="PANTHER" id="PTHR13742">
    <property type="entry name" value="RETINOBLASTOMA-ASSOCIATED PROTEIN RB -RELATED"/>
    <property type="match status" value="1"/>
</dbReference>
<dbReference type="GO" id="GO:2000134">
    <property type="term" value="P:negative regulation of G1/S transition of mitotic cell cycle"/>
    <property type="evidence" value="ECO:0007669"/>
    <property type="project" value="TreeGrafter"/>
</dbReference>
<dbReference type="GO" id="GO:0000785">
    <property type="term" value="C:chromatin"/>
    <property type="evidence" value="ECO:0007669"/>
    <property type="project" value="TreeGrafter"/>
</dbReference>
<accession>A0A1S3DMW4</accession>
<dbReference type="GO" id="GO:0005634">
    <property type="term" value="C:nucleus"/>
    <property type="evidence" value="ECO:0007669"/>
    <property type="project" value="InterPro"/>
</dbReference>
<dbReference type="GO" id="GO:0005667">
    <property type="term" value="C:transcription regulator complex"/>
    <property type="evidence" value="ECO:0007669"/>
    <property type="project" value="TreeGrafter"/>
</dbReference>
<gene>
    <name evidence="3" type="primary">LOC103521421</name>
</gene>
<dbReference type="InterPro" id="IPR028309">
    <property type="entry name" value="RB_fam"/>
</dbReference>
<dbReference type="SUPFAM" id="SSF47954">
    <property type="entry name" value="Cyclin-like"/>
    <property type="match status" value="1"/>
</dbReference>
<dbReference type="Gene3D" id="1.10.472.10">
    <property type="entry name" value="Cyclin-like"/>
    <property type="match status" value="1"/>
</dbReference>
<dbReference type="InterPro" id="IPR002719">
    <property type="entry name" value="RB_B"/>
</dbReference>
<dbReference type="PANTHER" id="PTHR13742:SF17">
    <property type="entry name" value="RE32990P-RELATED"/>
    <property type="match status" value="1"/>
</dbReference>
<dbReference type="GO" id="GO:0000977">
    <property type="term" value="F:RNA polymerase II transcription regulatory region sequence-specific DNA binding"/>
    <property type="evidence" value="ECO:0007669"/>
    <property type="project" value="TreeGrafter"/>
</dbReference>
<feature type="non-terminal residue" evidence="3">
    <location>
        <position position="67"/>
    </location>
</feature>
<dbReference type="STRING" id="121845.A0A1S3DMW4"/>
<dbReference type="KEGG" id="dci:103521421"/>
<dbReference type="GO" id="GO:0030154">
    <property type="term" value="P:cell differentiation"/>
    <property type="evidence" value="ECO:0007669"/>
    <property type="project" value="TreeGrafter"/>
</dbReference>
<sequence>MEELCSQLHIDDEELKHKIWTCFEYSITHGLDNDGEHIMKDRHVDQLIMSSVYIICKVANSPQYEKT</sequence>
<dbReference type="InterPro" id="IPR036915">
    <property type="entry name" value="Cyclin-like_sf"/>
</dbReference>
<organism evidence="2 3">
    <name type="scientific">Diaphorina citri</name>
    <name type="common">Asian citrus psyllid</name>
    <dbReference type="NCBI Taxonomy" id="121845"/>
    <lineage>
        <taxon>Eukaryota</taxon>
        <taxon>Metazoa</taxon>
        <taxon>Ecdysozoa</taxon>
        <taxon>Arthropoda</taxon>
        <taxon>Hexapoda</taxon>
        <taxon>Insecta</taxon>
        <taxon>Pterygota</taxon>
        <taxon>Neoptera</taxon>
        <taxon>Paraneoptera</taxon>
        <taxon>Hemiptera</taxon>
        <taxon>Sternorrhyncha</taxon>
        <taxon>Psylloidea</taxon>
        <taxon>Psyllidae</taxon>
        <taxon>Diaphorininae</taxon>
        <taxon>Diaphorina</taxon>
    </lineage>
</organism>
<dbReference type="GO" id="GO:0006357">
    <property type="term" value="P:regulation of transcription by RNA polymerase II"/>
    <property type="evidence" value="ECO:0007669"/>
    <property type="project" value="InterPro"/>
</dbReference>